<accession>A0A2P4QZC2</accession>
<evidence type="ECO:0000256" key="1">
    <source>
        <dbReference type="SAM" id="Coils"/>
    </source>
</evidence>
<keyword evidence="1" id="KW-0175">Coiled coil</keyword>
<name>A0A2P4QZC2_RHIID</name>
<organism evidence="2 3">
    <name type="scientific">Rhizophagus irregularis (strain DAOM 181602 / DAOM 197198 / MUCL 43194)</name>
    <name type="common">Arbuscular mycorrhizal fungus</name>
    <name type="synonym">Glomus intraradices</name>
    <dbReference type="NCBI Taxonomy" id="747089"/>
    <lineage>
        <taxon>Eukaryota</taxon>
        <taxon>Fungi</taxon>
        <taxon>Fungi incertae sedis</taxon>
        <taxon>Mucoromycota</taxon>
        <taxon>Glomeromycotina</taxon>
        <taxon>Glomeromycetes</taxon>
        <taxon>Glomerales</taxon>
        <taxon>Glomeraceae</taxon>
        <taxon>Rhizophagus</taxon>
    </lineage>
</organism>
<dbReference type="EMBL" id="AUPC02000002">
    <property type="protein sequence ID" value="POG82952.1"/>
    <property type="molecule type" value="Genomic_DNA"/>
</dbReference>
<gene>
    <name evidence="2" type="ORF">GLOIN_2v1866929</name>
</gene>
<dbReference type="VEuPathDB" id="FungiDB:RhiirFUN_026677"/>
<dbReference type="AlphaFoldDB" id="A0A2P4QZC2"/>
<dbReference type="Proteomes" id="UP000018888">
    <property type="component" value="Unassembled WGS sequence"/>
</dbReference>
<dbReference type="Gene3D" id="2.40.70.10">
    <property type="entry name" value="Acid Proteases"/>
    <property type="match status" value="1"/>
</dbReference>
<sequence>MVTDQNHSSDVSSEQEVIRRTEKIAKLLGTDKQNAEVYITLSDKNRVLKKQLEEYHSQYNTLERRVKRLERDVKDLDECVDRETVVDLIQKIVLSLVREKSLIKNNPFSSSSDYSSDSNIDEIVKMIKHQRIQIRSGSAKPKGSADVSCVSKKHIGELGIAYHDENNSIKTLDATYSIIGKVNLHIGFNDGEKHKSTSSEFIVVRPDWPGPNLILGGPWFRENGATLDICNSKLLLDDNFAIPFKRIELRGKDLYPGQSLPNDYKNYCAKDHPRLEFRMGQVEGAPLSKIQKMQIPHFSGKWWEIVENAALR</sequence>
<evidence type="ECO:0000313" key="3">
    <source>
        <dbReference type="Proteomes" id="UP000018888"/>
    </source>
</evidence>
<dbReference type="InterPro" id="IPR021109">
    <property type="entry name" value="Peptidase_aspartic_dom_sf"/>
</dbReference>
<reference evidence="2 3" key="2">
    <citation type="journal article" date="2018" name="New Phytol.">
        <title>High intraspecific genome diversity in the model arbuscular mycorrhizal symbiont Rhizophagus irregularis.</title>
        <authorList>
            <person name="Chen E.C.H."/>
            <person name="Morin E."/>
            <person name="Beaudet D."/>
            <person name="Noel J."/>
            <person name="Yildirir G."/>
            <person name="Ndikumana S."/>
            <person name="Charron P."/>
            <person name="St-Onge C."/>
            <person name="Giorgi J."/>
            <person name="Kruger M."/>
            <person name="Marton T."/>
            <person name="Ropars J."/>
            <person name="Grigoriev I.V."/>
            <person name="Hainaut M."/>
            <person name="Henrissat B."/>
            <person name="Roux C."/>
            <person name="Martin F."/>
            <person name="Corradi N."/>
        </authorList>
    </citation>
    <scope>NUCLEOTIDE SEQUENCE [LARGE SCALE GENOMIC DNA]</scope>
    <source>
        <strain evidence="2 3">DAOM 197198</strain>
    </source>
</reference>
<protein>
    <submittedName>
        <fullName evidence="2">Uncharacterized protein</fullName>
    </submittedName>
</protein>
<feature type="coiled-coil region" evidence="1">
    <location>
        <begin position="45"/>
        <end position="79"/>
    </location>
</feature>
<comment type="caution">
    <text evidence="2">The sequence shown here is derived from an EMBL/GenBank/DDBJ whole genome shotgun (WGS) entry which is preliminary data.</text>
</comment>
<reference evidence="2 3" key="1">
    <citation type="journal article" date="2013" name="Proc. Natl. Acad. Sci. U.S.A.">
        <title>Genome of an arbuscular mycorrhizal fungus provides insight into the oldest plant symbiosis.</title>
        <authorList>
            <person name="Tisserant E."/>
            <person name="Malbreil M."/>
            <person name="Kuo A."/>
            <person name="Kohler A."/>
            <person name="Symeonidi A."/>
            <person name="Balestrini R."/>
            <person name="Charron P."/>
            <person name="Duensing N."/>
            <person name="Frei Dit Frey N."/>
            <person name="Gianinazzi-Pearson V."/>
            <person name="Gilbert L.B."/>
            <person name="Handa Y."/>
            <person name="Herr J.R."/>
            <person name="Hijri M."/>
            <person name="Koul R."/>
            <person name="Kawaguchi M."/>
            <person name="Krajinski F."/>
            <person name="Lammers P.J."/>
            <person name="Masclaux F.G."/>
            <person name="Murat C."/>
            <person name="Morin E."/>
            <person name="Ndikumana S."/>
            <person name="Pagni M."/>
            <person name="Petitpierre D."/>
            <person name="Requena N."/>
            <person name="Rosikiewicz P."/>
            <person name="Riley R."/>
            <person name="Saito K."/>
            <person name="San Clemente H."/>
            <person name="Shapiro H."/>
            <person name="van Tuinen D."/>
            <person name="Becard G."/>
            <person name="Bonfante P."/>
            <person name="Paszkowski U."/>
            <person name="Shachar-Hill Y.Y."/>
            <person name="Tuskan G.A."/>
            <person name="Young P.W."/>
            <person name="Sanders I.R."/>
            <person name="Henrissat B."/>
            <person name="Rensing S.A."/>
            <person name="Grigoriev I.V."/>
            <person name="Corradi N."/>
            <person name="Roux C."/>
            <person name="Martin F."/>
        </authorList>
    </citation>
    <scope>NUCLEOTIDE SEQUENCE [LARGE SCALE GENOMIC DNA]</scope>
    <source>
        <strain evidence="2 3">DAOM 197198</strain>
    </source>
</reference>
<keyword evidence="3" id="KW-1185">Reference proteome</keyword>
<evidence type="ECO:0000313" key="2">
    <source>
        <dbReference type="EMBL" id="POG82952.1"/>
    </source>
</evidence>
<dbReference type="VEuPathDB" id="FungiDB:RhiirFUN_026678"/>
<proteinExistence type="predicted"/>